<dbReference type="AlphaFoldDB" id="A0A9D2LEA9"/>
<dbReference type="CDD" id="cd01297">
    <property type="entry name" value="D-aminoacylase"/>
    <property type="match status" value="1"/>
</dbReference>
<sequence>MSPVPVLPPALPGGDTSDILILGALVLDGSGGEPYVADVLLQAGRITAIAARAPASGARLDAPGARRIHADGLALAPGFIDMHAHSDLAVLTDREHLTRTLQGVTTEVIGQDGLSYAPVTDATMAGVRDRIAGWNGVPAELDFGWRSVAEYLAEIDRRGSATNVAYLLPQGTIRMNVIGTASRAATSAELQAMREQVDQGMREGAFGMSSGLTYVPGMFADTEELVALCEVVTAHGGYYSPHQRSYGAGALEAYREVLEIGERSGCPVHLTHATMNFPENRGRAGELLELVDRALERGADVTLDSYPYLPGSTTLAALLPSWVTTGDLEDTLEMLAEPDRRARIAQVMEVEGSDGHHGVPIDWNTVEIAGVRDPALAGRVGRTIAQIARTEQRAPAEVFCDLLIQDRLAVSILHHVGDETNVRTIMRHQRHMGGSDGLLVGDKPHPRGAGTFARYLGRYVREEQVLSLPEAIVHLSALPARRLGLHDRGRIAVGAIADLVLFDPDTVDERATFAQPRLPPAGIEHVLSRGVPVVEAGDRTDALAGRALRGRGHRPPHA</sequence>
<feature type="domain" description="Amidohydrolase 3" evidence="1">
    <location>
        <begin position="68"/>
        <end position="534"/>
    </location>
</feature>
<dbReference type="Pfam" id="PF07969">
    <property type="entry name" value="Amidohydro_3"/>
    <property type="match status" value="1"/>
</dbReference>
<reference evidence="2" key="2">
    <citation type="submission" date="2021-04" db="EMBL/GenBank/DDBJ databases">
        <authorList>
            <person name="Gilroy R."/>
        </authorList>
    </citation>
    <scope>NUCLEOTIDE SEQUENCE</scope>
    <source>
        <strain evidence="2">ChiHjej13B12-24818</strain>
    </source>
</reference>
<dbReference type="GO" id="GO:0016810">
    <property type="term" value="F:hydrolase activity, acting on carbon-nitrogen (but not peptide) bonds"/>
    <property type="evidence" value="ECO:0007669"/>
    <property type="project" value="InterPro"/>
</dbReference>
<accession>A0A9D2LEA9</accession>
<dbReference type="Proteomes" id="UP000823823">
    <property type="component" value="Unassembled WGS sequence"/>
</dbReference>
<dbReference type="PANTHER" id="PTHR11647">
    <property type="entry name" value="HYDRANTOINASE/DIHYDROPYRIMIDINASE FAMILY MEMBER"/>
    <property type="match status" value="1"/>
</dbReference>
<gene>
    <name evidence="2" type="ORF">H9786_10845</name>
</gene>
<dbReference type="PANTHER" id="PTHR11647:SF1">
    <property type="entry name" value="COLLAPSIN RESPONSE MEDIATOR PROTEIN"/>
    <property type="match status" value="1"/>
</dbReference>
<comment type="caution">
    <text evidence="2">The sequence shown here is derived from an EMBL/GenBank/DDBJ whole genome shotgun (WGS) entry which is preliminary data.</text>
</comment>
<protein>
    <submittedName>
        <fullName evidence="2">D-aminoacylase</fullName>
    </submittedName>
</protein>
<dbReference type="SUPFAM" id="SSF51556">
    <property type="entry name" value="Metallo-dependent hydrolases"/>
    <property type="match status" value="1"/>
</dbReference>
<dbReference type="EMBL" id="DWZH01000087">
    <property type="protein sequence ID" value="HJB11006.1"/>
    <property type="molecule type" value="Genomic_DNA"/>
</dbReference>
<name>A0A9D2LEA9_9MICO</name>
<evidence type="ECO:0000313" key="3">
    <source>
        <dbReference type="Proteomes" id="UP000823823"/>
    </source>
</evidence>
<organism evidence="2 3">
    <name type="scientific">Candidatus Brachybacterium merdavium</name>
    <dbReference type="NCBI Taxonomy" id="2838513"/>
    <lineage>
        <taxon>Bacteria</taxon>
        <taxon>Bacillati</taxon>
        <taxon>Actinomycetota</taxon>
        <taxon>Actinomycetes</taxon>
        <taxon>Micrococcales</taxon>
        <taxon>Dermabacteraceae</taxon>
        <taxon>Brachybacterium</taxon>
    </lineage>
</organism>
<proteinExistence type="predicted"/>
<evidence type="ECO:0000259" key="1">
    <source>
        <dbReference type="Pfam" id="PF07969"/>
    </source>
</evidence>
<dbReference type="InterPro" id="IPR050378">
    <property type="entry name" value="Metallo-dep_Hydrolases_sf"/>
</dbReference>
<reference evidence="2" key="1">
    <citation type="journal article" date="2021" name="PeerJ">
        <title>Extensive microbial diversity within the chicken gut microbiome revealed by metagenomics and culture.</title>
        <authorList>
            <person name="Gilroy R."/>
            <person name="Ravi A."/>
            <person name="Getino M."/>
            <person name="Pursley I."/>
            <person name="Horton D.L."/>
            <person name="Alikhan N.F."/>
            <person name="Baker D."/>
            <person name="Gharbi K."/>
            <person name="Hall N."/>
            <person name="Watson M."/>
            <person name="Adriaenssens E.M."/>
            <person name="Foster-Nyarko E."/>
            <person name="Jarju S."/>
            <person name="Secka A."/>
            <person name="Antonio M."/>
            <person name="Oren A."/>
            <person name="Chaudhuri R.R."/>
            <person name="La Ragione R."/>
            <person name="Hildebrand F."/>
            <person name="Pallen M.J."/>
        </authorList>
    </citation>
    <scope>NUCLEOTIDE SEQUENCE</scope>
    <source>
        <strain evidence="2">ChiHjej13B12-24818</strain>
    </source>
</reference>
<evidence type="ECO:0000313" key="2">
    <source>
        <dbReference type="EMBL" id="HJB11006.1"/>
    </source>
</evidence>
<dbReference type="InterPro" id="IPR011059">
    <property type="entry name" value="Metal-dep_hydrolase_composite"/>
</dbReference>
<dbReference type="Gene3D" id="3.20.20.140">
    <property type="entry name" value="Metal-dependent hydrolases"/>
    <property type="match status" value="2"/>
</dbReference>
<dbReference type="SUPFAM" id="SSF51338">
    <property type="entry name" value="Composite domain of metallo-dependent hydrolases"/>
    <property type="match status" value="1"/>
</dbReference>
<dbReference type="InterPro" id="IPR013108">
    <property type="entry name" value="Amidohydro_3"/>
</dbReference>
<dbReference type="InterPro" id="IPR032466">
    <property type="entry name" value="Metal_Hydrolase"/>
</dbReference>